<keyword evidence="2" id="KW-1185">Reference proteome</keyword>
<organism evidence="1 2">
    <name type="scientific">Corchorus olitorius</name>
    <dbReference type="NCBI Taxonomy" id="93759"/>
    <lineage>
        <taxon>Eukaryota</taxon>
        <taxon>Viridiplantae</taxon>
        <taxon>Streptophyta</taxon>
        <taxon>Embryophyta</taxon>
        <taxon>Tracheophyta</taxon>
        <taxon>Spermatophyta</taxon>
        <taxon>Magnoliopsida</taxon>
        <taxon>eudicotyledons</taxon>
        <taxon>Gunneridae</taxon>
        <taxon>Pentapetalae</taxon>
        <taxon>rosids</taxon>
        <taxon>malvids</taxon>
        <taxon>Malvales</taxon>
        <taxon>Malvaceae</taxon>
        <taxon>Grewioideae</taxon>
        <taxon>Apeibeae</taxon>
        <taxon>Corchorus</taxon>
    </lineage>
</organism>
<evidence type="ECO:0000313" key="1">
    <source>
        <dbReference type="EMBL" id="OMO96848.1"/>
    </source>
</evidence>
<dbReference type="OrthoDB" id="1001247at2759"/>
<sequence length="104" mass="12347">MARGQSSNDVPSMHRMEPLSLRTLDIVMDRKAGRTERRTPGATVKFFDRGFSPYSWLLPAWIVEERRMPTGRLYRYYYDPEGNMYRTKYEVLYAWKQCGIISIN</sequence>
<comment type="caution">
    <text evidence="1">The sequence shown here is derived from an EMBL/GenBank/DDBJ whole genome shotgun (WGS) entry which is preliminary data.</text>
</comment>
<accession>A0A1R3JPR7</accession>
<reference evidence="2" key="1">
    <citation type="submission" date="2013-09" db="EMBL/GenBank/DDBJ databases">
        <title>Corchorus olitorius genome sequencing.</title>
        <authorList>
            <person name="Alam M."/>
            <person name="Haque M.S."/>
            <person name="Islam M.S."/>
            <person name="Emdad E.M."/>
            <person name="Islam M.M."/>
            <person name="Ahmed B."/>
            <person name="Halim A."/>
            <person name="Hossen Q.M.M."/>
            <person name="Hossain M.Z."/>
            <person name="Ahmed R."/>
            <person name="Khan M.M."/>
            <person name="Islam R."/>
            <person name="Rashid M.M."/>
            <person name="Khan S.A."/>
            <person name="Rahman M.S."/>
            <person name="Alam M."/>
            <person name="Yahiya A.S."/>
            <person name="Khan M.S."/>
            <person name="Azam M.S."/>
            <person name="Haque T."/>
            <person name="Lashkar M.Z.H."/>
            <person name="Akhand A.I."/>
            <person name="Morshed G."/>
            <person name="Roy S."/>
            <person name="Uddin K.S."/>
            <person name="Rabeya T."/>
            <person name="Hossain A.S."/>
            <person name="Chowdhury A."/>
            <person name="Snigdha A.R."/>
            <person name="Mortoza M.S."/>
            <person name="Matin S.A."/>
            <person name="Hoque S.M.E."/>
            <person name="Islam M.K."/>
            <person name="Roy D.K."/>
            <person name="Haider R."/>
            <person name="Moosa M.M."/>
            <person name="Elias S.M."/>
            <person name="Hasan A.M."/>
            <person name="Jahan S."/>
            <person name="Shafiuddin M."/>
            <person name="Mahmood N."/>
            <person name="Shommy N.S."/>
        </authorList>
    </citation>
    <scope>NUCLEOTIDE SEQUENCE [LARGE SCALE GENOMIC DNA]</scope>
    <source>
        <strain evidence="2">cv. O-4</strain>
    </source>
</reference>
<name>A0A1R3JPR7_9ROSI</name>
<gene>
    <name evidence="1" type="ORF">COLO4_15045</name>
</gene>
<evidence type="ECO:0000313" key="2">
    <source>
        <dbReference type="Proteomes" id="UP000187203"/>
    </source>
</evidence>
<proteinExistence type="predicted"/>
<dbReference type="Proteomes" id="UP000187203">
    <property type="component" value="Unassembled WGS sequence"/>
</dbReference>
<dbReference type="AlphaFoldDB" id="A0A1R3JPR7"/>
<dbReference type="EMBL" id="AWUE01015549">
    <property type="protein sequence ID" value="OMO96848.1"/>
    <property type="molecule type" value="Genomic_DNA"/>
</dbReference>
<protein>
    <submittedName>
        <fullName evidence="1">Uncharacterized protein</fullName>
    </submittedName>
</protein>